<name>A0AAN8AQV6_ELEMC</name>
<gene>
    <name evidence="2" type="ORF">PBY51_009944</name>
</gene>
<feature type="region of interest" description="Disordered" evidence="1">
    <location>
        <begin position="1"/>
        <end position="72"/>
    </location>
</feature>
<reference evidence="2 3" key="2">
    <citation type="journal article" date="2023" name="Mol. Biol. Evol.">
        <title>Genomics of Secondarily Temperate Adaptation in the Only Non-Antarctic Icefish.</title>
        <authorList>
            <person name="Rivera-Colon A.G."/>
            <person name="Rayamajhi N."/>
            <person name="Minhas B.F."/>
            <person name="Madrigal G."/>
            <person name="Bilyk K.T."/>
            <person name="Yoon V."/>
            <person name="Hune M."/>
            <person name="Gregory S."/>
            <person name="Cheng C.H.C."/>
            <person name="Catchen J.M."/>
        </authorList>
    </citation>
    <scope>NUCLEOTIDE SEQUENCE [LARGE SCALE GENOMIC DNA]</scope>
    <source>
        <strain evidence="2">JMC-PN-2008</strain>
    </source>
</reference>
<organism evidence="2 3">
    <name type="scientific">Eleginops maclovinus</name>
    <name type="common">Patagonian blennie</name>
    <name type="synonym">Eleginus maclovinus</name>
    <dbReference type="NCBI Taxonomy" id="56733"/>
    <lineage>
        <taxon>Eukaryota</taxon>
        <taxon>Metazoa</taxon>
        <taxon>Chordata</taxon>
        <taxon>Craniata</taxon>
        <taxon>Vertebrata</taxon>
        <taxon>Euteleostomi</taxon>
        <taxon>Actinopterygii</taxon>
        <taxon>Neopterygii</taxon>
        <taxon>Teleostei</taxon>
        <taxon>Neoteleostei</taxon>
        <taxon>Acanthomorphata</taxon>
        <taxon>Eupercaria</taxon>
        <taxon>Perciformes</taxon>
        <taxon>Notothenioidei</taxon>
        <taxon>Eleginopidae</taxon>
        <taxon>Eleginops</taxon>
    </lineage>
</organism>
<comment type="caution">
    <text evidence="2">The sequence shown here is derived from an EMBL/GenBank/DDBJ whole genome shotgun (WGS) entry which is preliminary data.</text>
</comment>
<sequence length="72" mass="7200">MVLPPGGAVALCGGSSGAEEGGGSRGRAAAPHSQPTVPEETQRVECASQPFSRARVTKQAEQDPSGSPGKII</sequence>
<keyword evidence="3" id="KW-1185">Reference proteome</keyword>
<dbReference type="EMBL" id="JAUZQC010000007">
    <property type="protein sequence ID" value="KAK5868978.1"/>
    <property type="molecule type" value="Genomic_DNA"/>
</dbReference>
<evidence type="ECO:0000256" key="1">
    <source>
        <dbReference type="SAM" id="MobiDB-lite"/>
    </source>
</evidence>
<reference evidence="2 3" key="1">
    <citation type="journal article" date="2023" name="Genes (Basel)">
        <title>Chromosome-Level Genome Assembly and Circadian Gene Repertoire of the Patagonia Blennie Eleginops maclovinus-The Closest Ancestral Proxy of Antarctic Cryonotothenioids.</title>
        <authorList>
            <person name="Cheng C.C."/>
            <person name="Rivera-Colon A.G."/>
            <person name="Minhas B.F."/>
            <person name="Wilson L."/>
            <person name="Rayamajhi N."/>
            <person name="Vargas-Chacoff L."/>
            <person name="Catchen J.M."/>
        </authorList>
    </citation>
    <scope>NUCLEOTIDE SEQUENCE [LARGE SCALE GENOMIC DNA]</scope>
    <source>
        <strain evidence="2">JMC-PN-2008</strain>
    </source>
</reference>
<accession>A0AAN8AQV6</accession>
<feature type="compositionally biased region" description="Gly residues" evidence="1">
    <location>
        <begin position="14"/>
        <end position="25"/>
    </location>
</feature>
<proteinExistence type="predicted"/>
<protein>
    <submittedName>
        <fullName evidence="2">Uncharacterized protein</fullName>
    </submittedName>
</protein>
<dbReference type="AlphaFoldDB" id="A0AAN8AQV6"/>
<dbReference type="Proteomes" id="UP001346869">
    <property type="component" value="Unassembled WGS sequence"/>
</dbReference>
<evidence type="ECO:0000313" key="2">
    <source>
        <dbReference type="EMBL" id="KAK5868978.1"/>
    </source>
</evidence>
<evidence type="ECO:0000313" key="3">
    <source>
        <dbReference type="Proteomes" id="UP001346869"/>
    </source>
</evidence>